<feature type="transmembrane region" description="Helical" evidence="5">
    <location>
        <begin position="468"/>
        <end position="487"/>
    </location>
</feature>
<dbReference type="InterPro" id="IPR020846">
    <property type="entry name" value="MFS_dom"/>
</dbReference>
<dbReference type="RefSeq" id="WP_194501340.1">
    <property type="nucleotide sequence ID" value="NZ_JADIVZ010000001.1"/>
</dbReference>
<dbReference type="Gene3D" id="1.20.1250.20">
    <property type="entry name" value="MFS general substrate transporter like domains"/>
    <property type="match status" value="1"/>
</dbReference>
<dbReference type="Pfam" id="PF07690">
    <property type="entry name" value="MFS_1"/>
    <property type="match status" value="1"/>
</dbReference>
<comment type="subcellular location">
    <subcellularLocation>
        <location evidence="1">Cell membrane</location>
        <topology evidence="1">Multi-pass membrane protein</topology>
    </subcellularLocation>
</comment>
<keyword evidence="4 5" id="KW-0472">Membrane</keyword>
<name>A0A930USJ4_9ACTN</name>
<evidence type="ECO:0000256" key="3">
    <source>
        <dbReference type="ARBA" id="ARBA00022989"/>
    </source>
</evidence>
<dbReference type="SUPFAM" id="SSF103473">
    <property type="entry name" value="MFS general substrate transporter"/>
    <property type="match status" value="1"/>
</dbReference>
<evidence type="ECO:0000256" key="4">
    <source>
        <dbReference type="ARBA" id="ARBA00023136"/>
    </source>
</evidence>
<feature type="transmembrane region" description="Helical" evidence="5">
    <location>
        <begin position="150"/>
        <end position="173"/>
    </location>
</feature>
<keyword evidence="2 5" id="KW-0812">Transmembrane</keyword>
<dbReference type="InterPro" id="IPR011701">
    <property type="entry name" value="MFS"/>
</dbReference>
<dbReference type="CDD" id="cd17321">
    <property type="entry name" value="MFS_MMR_MDR_like"/>
    <property type="match status" value="1"/>
</dbReference>
<evidence type="ECO:0000256" key="5">
    <source>
        <dbReference type="SAM" id="Phobius"/>
    </source>
</evidence>
<dbReference type="PANTHER" id="PTHR42718">
    <property type="entry name" value="MAJOR FACILITATOR SUPERFAMILY MULTIDRUG TRANSPORTER MFSC"/>
    <property type="match status" value="1"/>
</dbReference>
<dbReference type="GO" id="GO:0022857">
    <property type="term" value="F:transmembrane transporter activity"/>
    <property type="evidence" value="ECO:0007669"/>
    <property type="project" value="InterPro"/>
</dbReference>
<feature type="transmembrane region" description="Helical" evidence="5">
    <location>
        <begin position="386"/>
        <end position="408"/>
    </location>
</feature>
<feature type="transmembrane region" description="Helical" evidence="5">
    <location>
        <begin position="117"/>
        <end position="138"/>
    </location>
</feature>
<protein>
    <submittedName>
        <fullName evidence="7">MFS transporter</fullName>
    </submittedName>
</protein>
<keyword evidence="8" id="KW-1185">Reference proteome</keyword>
<feature type="transmembrane region" description="Helical" evidence="5">
    <location>
        <begin position="429"/>
        <end position="448"/>
    </location>
</feature>
<dbReference type="InterPro" id="IPR036259">
    <property type="entry name" value="MFS_trans_sf"/>
</dbReference>
<organism evidence="7 8">
    <name type="scientific">Nocardioides acrostichi</name>
    <dbReference type="NCBI Taxonomy" id="2784339"/>
    <lineage>
        <taxon>Bacteria</taxon>
        <taxon>Bacillati</taxon>
        <taxon>Actinomycetota</taxon>
        <taxon>Actinomycetes</taxon>
        <taxon>Propionibacteriales</taxon>
        <taxon>Nocardioidaceae</taxon>
        <taxon>Nocardioides</taxon>
    </lineage>
</organism>
<evidence type="ECO:0000313" key="7">
    <source>
        <dbReference type="EMBL" id="MBF4160063.1"/>
    </source>
</evidence>
<gene>
    <name evidence="7" type="ORF">ISG29_00040</name>
</gene>
<feature type="transmembrane region" description="Helical" evidence="5">
    <location>
        <begin position="60"/>
        <end position="80"/>
    </location>
</feature>
<feature type="transmembrane region" description="Helical" evidence="5">
    <location>
        <begin position="185"/>
        <end position="204"/>
    </location>
</feature>
<evidence type="ECO:0000313" key="8">
    <source>
        <dbReference type="Proteomes" id="UP000656804"/>
    </source>
</evidence>
<dbReference type="PROSITE" id="PS50850">
    <property type="entry name" value="MFS"/>
    <property type="match status" value="1"/>
</dbReference>
<keyword evidence="3 5" id="KW-1133">Transmembrane helix</keyword>
<dbReference type="Proteomes" id="UP000656804">
    <property type="component" value="Unassembled WGS sequence"/>
</dbReference>
<feature type="transmembrane region" description="Helical" evidence="5">
    <location>
        <begin position="92"/>
        <end position="111"/>
    </location>
</feature>
<dbReference type="PANTHER" id="PTHR42718:SF39">
    <property type="entry name" value="ACTINORHODIN TRANSPORTER-RELATED"/>
    <property type="match status" value="1"/>
</dbReference>
<feature type="transmembrane region" description="Helical" evidence="5">
    <location>
        <begin position="26"/>
        <end position="48"/>
    </location>
</feature>
<feature type="domain" description="Major facilitator superfamily (MFS) profile" evidence="6">
    <location>
        <begin position="26"/>
        <end position="492"/>
    </location>
</feature>
<dbReference type="GO" id="GO:0005886">
    <property type="term" value="C:plasma membrane"/>
    <property type="evidence" value="ECO:0007669"/>
    <property type="project" value="UniProtKB-SubCell"/>
</dbReference>
<reference evidence="7" key="1">
    <citation type="submission" date="2020-11" db="EMBL/GenBank/DDBJ databases">
        <title>Nocardioides sp. CBS4Y-1, whole genome shotgun sequence.</title>
        <authorList>
            <person name="Tuo L."/>
        </authorList>
    </citation>
    <scope>NUCLEOTIDE SEQUENCE</scope>
    <source>
        <strain evidence="7">CBS4Y-1</strain>
    </source>
</reference>
<feature type="transmembrane region" description="Helical" evidence="5">
    <location>
        <begin position="216"/>
        <end position="236"/>
    </location>
</feature>
<sequence>MTLTENPAHAHAEAPAPAPTHSPWPAFLVVLGAVVLNILDTTIVTVAAPVVRADLAMSTAALEWISAAYTLALAAGLMAGARLGDVVGRRRMLLIGLTGFVAASVVCALAPSGGVLIGARAAQGLLAAAMVPQGIGLLREIFGPEGVGKAMGIMGPAIGLSTVLGPVLAGALIKLDPAGLGWRSAFLINLPIGLLLLVSGLRVLPRTTPSHAGHRLDLVGTALFATLGLLLVFPLVEGREQGWPLWIFAMLVAAAPVVVLLGAHQRRRAGRGLTPLFEASVLRKSSFVAGVLFFMVFFGCVVGMQLVMGVFLQVGLGKTAMTASLYLASLAVGSFVGAGFGSAVGVRMGRRVLHLGVAVMAAGCGVIWLLLRNLSAGDDVGALDLAPGLAVFGVGMGMVFVPLFSIALGDVEDHEVGSATGLLTSVEQLGASLGVAALATMFFHVLALDDGGPAAAIGSGRHLEATEHTLLLVVALLALAWGLAWRLPRHANPTAAH</sequence>
<evidence type="ECO:0000256" key="1">
    <source>
        <dbReference type="ARBA" id="ARBA00004651"/>
    </source>
</evidence>
<feature type="transmembrane region" description="Helical" evidence="5">
    <location>
        <begin position="242"/>
        <end position="263"/>
    </location>
</feature>
<feature type="transmembrane region" description="Helical" evidence="5">
    <location>
        <begin position="324"/>
        <end position="345"/>
    </location>
</feature>
<proteinExistence type="predicted"/>
<accession>A0A930USJ4</accession>
<evidence type="ECO:0000259" key="6">
    <source>
        <dbReference type="PROSITE" id="PS50850"/>
    </source>
</evidence>
<dbReference type="Gene3D" id="1.20.1720.10">
    <property type="entry name" value="Multidrug resistance protein D"/>
    <property type="match status" value="1"/>
</dbReference>
<dbReference type="AlphaFoldDB" id="A0A930USJ4"/>
<feature type="transmembrane region" description="Helical" evidence="5">
    <location>
        <begin position="287"/>
        <end position="312"/>
    </location>
</feature>
<dbReference type="EMBL" id="JADIVZ010000001">
    <property type="protein sequence ID" value="MBF4160063.1"/>
    <property type="molecule type" value="Genomic_DNA"/>
</dbReference>
<evidence type="ECO:0000256" key="2">
    <source>
        <dbReference type="ARBA" id="ARBA00022692"/>
    </source>
</evidence>
<feature type="transmembrane region" description="Helical" evidence="5">
    <location>
        <begin position="352"/>
        <end position="371"/>
    </location>
</feature>
<comment type="caution">
    <text evidence="7">The sequence shown here is derived from an EMBL/GenBank/DDBJ whole genome shotgun (WGS) entry which is preliminary data.</text>
</comment>